<dbReference type="EC" id="2.7.13.3" evidence="3"/>
<protein>
    <recommendedName>
        <fullName evidence="3">histidine kinase</fullName>
        <ecNumber evidence="3">2.7.13.3</ecNumber>
    </recommendedName>
</protein>
<dbReference type="Pfam" id="PF00512">
    <property type="entry name" value="HisKA"/>
    <property type="match status" value="1"/>
</dbReference>
<proteinExistence type="predicted"/>
<dbReference type="PANTHER" id="PTHR44936:SF10">
    <property type="entry name" value="SENSOR PROTEIN RSTB"/>
    <property type="match status" value="1"/>
</dbReference>
<dbReference type="EMBL" id="CP104964">
    <property type="protein sequence ID" value="UXN67946.1"/>
    <property type="molecule type" value="Genomic_DNA"/>
</dbReference>
<gene>
    <name evidence="12" type="ORF">N8A98_00010</name>
</gene>
<evidence type="ECO:0000256" key="8">
    <source>
        <dbReference type="ARBA" id="ARBA00022777"/>
    </source>
</evidence>
<sequence length="462" mass="49601">MSLRWRLTIGLLIFQVLALVVSSLLTFALAFQSAPLGVIASLHLNEAVGQSLTRNASGTLDITPSPQLEELIVSTPGLWAVAVSESGERVTLGVPPASMLAVADMADRLTSATFEGQPESPEVTARFDRTTTPVGTFAILSGGGGFLSLFHAVLLFGHIATIVPGIALTVLTLIGVPLVIRFCLRSVRDLTEQIDRIDFAARGTRLTDSRVPREILPVVAGVNEALQRIDAGFEVTQRFFMNAAHELRTPIAILQVQLDAFPADIAHEKLRAVVRRLTVVVNQILDLERLRQNPMEKKLLDLRTTVSTVVADLAPYAIAEGYSIELDQPQTAVWVHGDAQALDRLVINLVQNAVQHGGKRGALKVTLAADGAIAVQDEGPGIPPDRHEQIFEPFYRVNPHGAGSGLGLKMVRDIAHFHGGEATLAESSPSGSRFVVRLPVVSPSDVHAGIRDGKFLTPADST</sequence>
<keyword evidence="4" id="KW-1003">Cell membrane</keyword>
<dbReference type="InterPro" id="IPR003594">
    <property type="entry name" value="HATPase_dom"/>
</dbReference>
<dbReference type="CDD" id="cd00082">
    <property type="entry name" value="HisKA"/>
    <property type="match status" value="1"/>
</dbReference>
<name>A0ABY6CAD1_9HYPH</name>
<dbReference type="SUPFAM" id="SSF55874">
    <property type="entry name" value="ATPase domain of HSP90 chaperone/DNA topoisomerase II/histidine kinase"/>
    <property type="match status" value="1"/>
</dbReference>
<keyword evidence="6" id="KW-0808">Transferase</keyword>
<keyword evidence="8 12" id="KW-0418">Kinase</keyword>
<keyword evidence="12" id="KW-0614">Plasmid</keyword>
<dbReference type="SUPFAM" id="SSF47384">
    <property type="entry name" value="Homodimeric domain of signal transducing histidine kinase"/>
    <property type="match status" value="1"/>
</dbReference>
<reference evidence="12 13" key="1">
    <citation type="submission" date="2022-09" db="EMBL/GenBank/DDBJ databases">
        <title>Interaction between co-microsymbionts with complementary sets of symbiotic genes in legume-rhizobium systems.</title>
        <authorList>
            <person name="Safronova V."/>
            <person name="Sazanova A."/>
            <person name="Afonin A."/>
            <person name="Chirak E."/>
        </authorList>
    </citation>
    <scope>NUCLEOTIDE SEQUENCE [LARGE SCALE GENOMIC DNA]</scope>
    <source>
        <strain evidence="12 13">A18/4-1</strain>
        <plasmid evidence="12 13">p_unnamed1</plasmid>
    </source>
</reference>
<dbReference type="Gene3D" id="1.10.287.130">
    <property type="match status" value="1"/>
</dbReference>
<dbReference type="GO" id="GO:0016301">
    <property type="term" value="F:kinase activity"/>
    <property type="evidence" value="ECO:0007669"/>
    <property type="project" value="UniProtKB-KW"/>
</dbReference>
<evidence type="ECO:0000313" key="13">
    <source>
        <dbReference type="Proteomes" id="UP001061862"/>
    </source>
</evidence>
<dbReference type="InterPro" id="IPR036890">
    <property type="entry name" value="HATPase_C_sf"/>
</dbReference>
<feature type="domain" description="Histidine kinase" evidence="11">
    <location>
        <begin position="242"/>
        <end position="442"/>
    </location>
</feature>
<dbReference type="Gene3D" id="3.30.565.10">
    <property type="entry name" value="Histidine kinase-like ATPase, C-terminal domain"/>
    <property type="match status" value="1"/>
</dbReference>
<dbReference type="InterPro" id="IPR004358">
    <property type="entry name" value="Sig_transdc_His_kin-like_C"/>
</dbReference>
<dbReference type="InterPro" id="IPR005467">
    <property type="entry name" value="His_kinase_dom"/>
</dbReference>
<evidence type="ECO:0000256" key="7">
    <source>
        <dbReference type="ARBA" id="ARBA00022741"/>
    </source>
</evidence>
<feature type="transmembrane region" description="Helical" evidence="10">
    <location>
        <begin position="155"/>
        <end position="180"/>
    </location>
</feature>
<dbReference type="InterPro" id="IPR050980">
    <property type="entry name" value="2C_sensor_his_kinase"/>
</dbReference>
<evidence type="ECO:0000313" key="12">
    <source>
        <dbReference type="EMBL" id="UXN67946.1"/>
    </source>
</evidence>
<dbReference type="RefSeq" id="WP_262165508.1">
    <property type="nucleotide sequence ID" value="NZ_CP104964.1"/>
</dbReference>
<dbReference type="CDD" id="cd00075">
    <property type="entry name" value="HATPase"/>
    <property type="match status" value="1"/>
</dbReference>
<keyword evidence="7" id="KW-0547">Nucleotide-binding</keyword>
<dbReference type="PROSITE" id="PS50109">
    <property type="entry name" value="HIS_KIN"/>
    <property type="match status" value="1"/>
</dbReference>
<evidence type="ECO:0000256" key="6">
    <source>
        <dbReference type="ARBA" id="ARBA00022679"/>
    </source>
</evidence>
<evidence type="ECO:0000256" key="10">
    <source>
        <dbReference type="SAM" id="Phobius"/>
    </source>
</evidence>
<dbReference type="SMART" id="SM00388">
    <property type="entry name" value="HisKA"/>
    <property type="match status" value="1"/>
</dbReference>
<evidence type="ECO:0000256" key="4">
    <source>
        <dbReference type="ARBA" id="ARBA00022475"/>
    </source>
</evidence>
<evidence type="ECO:0000256" key="5">
    <source>
        <dbReference type="ARBA" id="ARBA00022553"/>
    </source>
</evidence>
<keyword evidence="10" id="KW-1133">Transmembrane helix</keyword>
<accession>A0ABY6CAD1</accession>
<evidence type="ECO:0000259" key="11">
    <source>
        <dbReference type="PROSITE" id="PS50109"/>
    </source>
</evidence>
<dbReference type="SMART" id="SM00387">
    <property type="entry name" value="HATPase_c"/>
    <property type="match status" value="1"/>
</dbReference>
<dbReference type="Proteomes" id="UP001061862">
    <property type="component" value="Plasmid p_unnamed1"/>
</dbReference>
<evidence type="ECO:0000256" key="9">
    <source>
        <dbReference type="ARBA" id="ARBA00022840"/>
    </source>
</evidence>
<dbReference type="InterPro" id="IPR036097">
    <property type="entry name" value="HisK_dim/P_sf"/>
</dbReference>
<dbReference type="PANTHER" id="PTHR44936">
    <property type="entry name" value="SENSOR PROTEIN CREC"/>
    <property type="match status" value="1"/>
</dbReference>
<keyword evidence="5" id="KW-0597">Phosphoprotein</keyword>
<dbReference type="Pfam" id="PF02518">
    <property type="entry name" value="HATPase_c"/>
    <property type="match status" value="1"/>
</dbReference>
<organism evidence="12 13">
    <name type="scientific">Devosia neptuniae</name>
    <dbReference type="NCBI Taxonomy" id="191302"/>
    <lineage>
        <taxon>Bacteria</taxon>
        <taxon>Pseudomonadati</taxon>
        <taxon>Pseudomonadota</taxon>
        <taxon>Alphaproteobacteria</taxon>
        <taxon>Hyphomicrobiales</taxon>
        <taxon>Devosiaceae</taxon>
        <taxon>Devosia</taxon>
    </lineage>
</organism>
<evidence type="ECO:0000256" key="1">
    <source>
        <dbReference type="ARBA" id="ARBA00000085"/>
    </source>
</evidence>
<dbReference type="PRINTS" id="PR00344">
    <property type="entry name" value="BCTRLSENSOR"/>
</dbReference>
<keyword evidence="13" id="KW-1185">Reference proteome</keyword>
<geneLocation type="plasmid" evidence="12 13">
    <name>p_unnamed1</name>
</geneLocation>
<comment type="subcellular location">
    <subcellularLocation>
        <location evidence="2">Cell membrane</location>
        <topology evidence="2">Multi-pass membrane protein</topology>
    </subcellularLocation>
</comment>
<keyword evidence="10" id="KW-0472">Membrane</keyword>
<evidence type="ECO:0000256" key="2">
    <source>
        <dbReference type="ARBA" id="ARBA00004651"/>
    </source>
</evidence>
<keyword evidence="9" id="KW-0067">ATP-binding</keyword>
<evidence type="ECO:0000256" key="3">
    <source>
        <dbReference type="ARBA" id="ARBA00012438"/>
    </source>
</evidence>
<comment type="catalytic activity">
    <reaction evidence="1">
        <text>ATP + protein L-histidine = ADP + protein N-phospho-L-histidine.</text>
        <dbReference type="EC" id="2.7.13.3"/>
    </reaction>
</comment>
<keyword evidence="10" id="KW-0812">Transmembrane</keyword>
<dbReference type="InterPro" id="IPR003661">
    <property type="entry name" value="HisK_dim/P_dom"/>
</dbReference>